<dbReference type="AlphaFoldDB" id="A0A452R1C8"/>
<dbReference type="GO" id="GO:0005509">
    <property type="term" value="F:calcium ion binding"/>
    <property type="evidence" value="ECO:0007669"/>
    <property type="project" value="InterPro"/>
</dbReference>
<protein>
    <submittedName>
        <fullName evidence="1">Uncharacterized protein</fullName>
    </submittedName>
</protein>
<dbReference type="Ensembl" id="ENSUAMT00000013476.1">
    <property type="protein sequence ID" value="ENSUAMP00000011990.1"/>
    <property type="gene ID" value="ENSUAMG00000009724.1"/>
</dbReference>
<dbReference type="OMA" id="MFTIHDI"/>
<reference evidence="2" key="1">
    <citation type="submission" date="2016-06" db="EMBL/GenBank/DDBJ databases">
        <title>De novo assembly and RNA-Seq shows season-dependent expression and editing in black bear kidneys.</title>
        <authorList>
            <person name="Korstanje R."/>
            <person name="Srivastava A."/>
            <person name="Sarsani V.K."/>
            <person name="Sheehan S.M."/>
            <person name="Seger R.L."/>
            <person name="Barter M.E."/>
            <person name="Lindqvist C."/>
            <person name="Brody L.C."/>
            <person name="Mullikin J.C."/>
        </authorList>
    </citation>
    <scope>NUCLEOTIDE SEQUENCE [LARGE SCALE GENOMIC DNA]</scope>
</reference>
<dbReference type="GO" id="GO:0008092">
    <property type="term" value="F:cytoskeletal protein binding"/>
    <property type="evidence" value="ECO:0007669"/>
    <property type="project" value="InterPro"/>
</dbReference>
<keyword evidence="2" id="KW-1185">Reference proteome</keyword>
<dbReference type="InterPro" id="IPR002389">
    <property type="entry name" value="ANX2"/>
</dbReference>
<accession>A0A452R1C8</accession>
<dbReference type="GO" id="GO:0004859">
    <property type="term" value="F:phospholipase inhibitor activity"/>
    <property type="evidence" value="ECO:0007669"/>
    <property type="project" value="InterPro"/>
</dbReference>
<reference evidence="1" key="3">
    <citation type="submission" date="2025-09" db="UniProtKB">
        <authorList>
            <consortium name="Ensembl"/>
        </authorList>
    </citation>
    <scope>IDENTIFICATION</scope>
</reference>
<dbReference type="PRINTS" id="PR00198">
    <property type="entry name" value="ANNEXINII"/>
</dbReference>
<reference evidence="1" key="2">
    <citation type="submission" date="2025-08" db="UniProtKB">
        <authorList>
            <consortium name="Ensembl"/>
        </authorList>
    </citation>
    <scope>IDENTIFICATION</scope>
</reference>
<dbReference type="GO" id="GO:0005544">
    <property type="term" value="F:calcium-dependent phospholipid binding"/>
    <property type="evidence" value="ECO:0007669"/>
    <property type="project" value="InterPro"/>
</dbReference>
<dbReference type="Proteomes" id="UP000291022">
    <property type="component" value="Unassembled WGS sequence"/>
</dbReference>
<evidence type="ECO:0000313" key="1">
    <source>
        <dbReference type="Ensembl" id="ENSUAMP00000011990.1"/>
    </source>
</evidence>
<dbReference type="STRING" id="9643.ENSUAMP00000011990"/>
<proteinExistence type="predicted"/>
<name>A0A452R1C8_URSAM</name>
<organism evidence="1 2">
    <name type="scientific">Ursus americanus</name>
    <name type="common">American black bear</name>
    <name type="synonym">Euarctos americanus</name>
    <dbReference type="NCBI Taxonomy" id="9643"/>
    <lineage>
        <taxon>Eukaryota</taxon>
        <taxon>Metazoa</taxon>
        <taxon>Chordata</taxon>
        <taxon>Craniata</taxon>
        <taxon>Vertebrata</taxon>
        <taxon>Euteleostomi</taxon>
        <taxon>Mammalia</taxon>
        <taxon>Eutheria</taxon>
        <taxon>Laurasiatheria</taxon>
        <taxon>Carnivora</taxon>
        <taxon>Caniformia</taxon>
        <taxon>Ursidae</taxon>
        <taxon>Ursus</taxon>
    </lineage>
</organism>
<dbReference type="GeneTree" id="ENSGT00990000206080"/>
<evidence type="ECO:0000313" key="2">
    <source>
        <dbReference type="Proteomes" id="UP000291022"/>
    </source>
</evidence>
<sequence length="68" mass="7764">MFTVHEILYKLSLEGDHSMTTSAYGLVKAYTNFDVEHDALNIEMAIKTKGVVESISCYQSWILKMTYP</sequence>